<feature type="domain" description="Thiamine pyrophosphate enzyme N-terminal TPP-binding" evidence="6">
    <location>
        <begin position="7"/>
        <end position="119"/>
    </location>
</feature>
<evidence type="ECO:0000313" key="7">
    <source>
        <dbReference type="EMBL" id="MCS0582640.1"/>
    </source>
</evidence>
<dbReference type="SUPFAM" id="SSF52518">
    <property type="entry name" value="Thiamin diphosphate-binding fold (THDP-binding)"/>
    <property type="match status" value="2"/>
</dbReference>
<comment type="similarity">
    <text evidence="1 3">Belongs to the TPP enzyme family.</text>
</comment>
<proteinExistence type="inferred from homology"/>
<dbReference type="Gene3D" id="3.40.50.970">
    <property type="match status" value="2"/>
</dbReference>
<keyword evidence="2 3" id="KW-0786">Thiamine pyrophosphate</keyword>
<reference evidence="7 8" key="1">
    <citation type="submission" date="2022-08" db="EMBL/GenBank/DDBJ databases">
        <title>Reclassification of Massilia species as members of the genera Telluria, Duganella, Pseudoduganella, Mokoshia gen. nov. and Zemynaea gen. nov. using orthogonal and non-orthogonal genome-based approaches.</title>
        <authorList>
            <person name="Bowman J.P."/>
        </authorList>
    </citation>
    <scope>NUCLEOTIDE SEQUENCE [LARGE SCALE GENOMIC DNA]</scope>
    <source>
        <strain evidence="7 8">JCM 31316</strain>
    </source>
</reference>
<dbReference type="RefSeq" id="WP_258817214.1">
    <property type="nucleotide sequence ID" value="NZ_JANUGW010000008.1"/>
</dbReference>
<dbReference type="Gene3D" id="3.40.50.1220">
    <property type="entry name" value="TPP-binding domain"/>
    <property type="match status" value="1"/>
</dbReference>
<evidence type="ECO:0000256" key="2">
    <source>
        <dbReference type="ARBA" id="ARBA00023052"/>
    </source>
</evidence>
<dbReference type="Proteomes" id="UP001204151">
    <property type="component" value="Unassembled WGS sequence"/>
</dbReference>
<dbReference type="InterPro" id="IPR012000">
    <property type="entry name" value="Thiamin_PyroP_enz_cen_dom"/>
</dbReference>
<gene>
    <name evidence="7" type="ORF">NX784_13645</name>
</gene>
<feature type="domain" description="Thiamine pyrophosphate enzyme central" evidence="4">
    <location>
        <begin position="191"/>
        <end position="326"/>
    </location>
</feature>
<dbReference type="CDD" id="cd07035">
    <property type="entry name" value="TPP_PYR_POX_like"/>
    <property type="match status" value="1"/>
</dbReference>
<keyword evidence="8" id="KW-1185">Reference proteome</keyword>
<protein>
    <submittedName>
        <fullName evidence="7">Thiamine pyrophosphate-binding protein</fullName>
    </submittedName>
</protein>
<evidence type="ECO:0000259" key="6">
    <source>
        <dbReference type="Pfam" id="PF02776"/>
    </source>
</evidence>
<sequence>MTHPSRSGGQILVDALQVHGVDTAFGVPGESYLDVLDALHDSDIRFVINRQEGGAAFMAEAYGKLTGKPGICFVTRGPGATNASIGVHTAYQDSTPMILFIGQVGTDFMDREAFQEIDYRRMYGQMAKWVAQIDRAERIPEYMARAFQVATSGRPGPVVLALPEDMLVARAEVADTRRYQPTQGAPSAAQIDQLRTMLAGAKKPLLLLGGGTWTDQACVDVQRFAEANALPVACAFRFQDLLDNDHPHYVGDVGIGINPKLAARVKEADVLIAFGPRLGEMTTSGYSLLESPVPRQRLVHIHPDPEELGSVYQAELMIASGAPQAASMLAAMEPVDAAAWRHTVEDAKADLRAWQERPAIFKDGSAPLDLWQMVQDLQAALPRDTIITNGAGNYATWAHRFWRYGAMRTQLAPTSGAMGYGVPSAVAAKIVRPERTVVCFAGDGEFMMTGQELATAVQYGAGVIFLVFNNGMFGTIRMHQEREYPGRVSGTQLHNPDFAALAKAYGGHGEAVETTADFGPALARAIEFTRTQKLPALIELRYDGNLITPGATLDTIRRNAQAAKGG</sequence>
<dbReference type="CDD" id="cd00568">
    <property type="entry name" value="TPP_enzymes"/>
    <property type="match status" value="1"/>
</dbReference>
<dbReference type="InterPro" id="IPR045229">
    <property type="entry name" value="TPP_enz"/>
</dbReference>
<feature type="domain" description="Thiamine pyrophosphate enzyme TPP-binding" evidence="5">
    <location>
        <begin position="390"/>
        <end position="539"/>
    </location>
</feature>
<dbReference type="InterPro" id="IPR029061">
    <property type="entry name" value="THDP-binding"/>
</dbReference>
<dbReference type="PANTHER" id="PTHR18968">
    <property type="entry name" value="THIAMINE PYROPHOSPHATE ENZYMES"/>
    <property type="match status" value="1"/>
</dbReference>
<evidence type="ECO:0000313" key="8">
    <source>
        <dbReference type="Proteomes" id="UP001204151"/>
    </source>
</evidence>
<comment type="caution">
    <text evidence="7">The sequence shown here is derived from an EMBL/GenBank/DDBJ whole genome shotgun (WGS) entry which is preliminary data.</text>
</comment>
<evidence type="ECO:0000259" key="4">
    <source>
        <dbReference type="Pfam" id="PF00205"/>
    </source>
</evidence>
<dbReference type="InterPro" id="IPR029035">
    <property type="entry name" value="DHS-like_NAD/FAD-binding_dom"/>
</dbReference>
<dbReference type="NCBIfam" id="NF006052">
    <property type="entry name" value="PRK08199.1"/>
    <property type="match status" value="1"/>
</dbReference>
<dbReference type="Pfam" id="PF02776">
    <property type="entry name" value="TPP_enzyme_N"/>
    <property type="match status" value="1"/>
</dbReference>
<dbReference type="InterPro" id="IPR012001">
    <property type="entry name" value="Thiamin_PyroP_enz_TPP-bd_dom"/>
</dbReference>
<evidence type="ECO:0000256" key="1">
    <source>
        <dbReference type="ARBA" id="ARBA00007812"/>
    </source>
</evidence>
<dbReference type="Pfam" id="PF02775">
    <property type="entry name" value="TPP_enzyme_C"/>
    <property type="match status" value="1"/>
</dbReference>
<name>A0ABT1ZRU4_9BURK</name>
<dbReference type="PANTHER" id="PTHR18968:SF120">
    <property type="entry name" value="ACETOLACTATE SYNTHASE LARGE SUBUNIT"/>
    <property type="match status" value="1"/>
</dbReference>
<dbReference type="InterPro" id="IPR011766">
    <property type="entry name" value="TPP_enzyme_TPP-bd"/>
</dbReference>
<dbReference type="SUPFAM" id="SSF52467">
    <property type="entry name" value="DHS-like NAD/FAD-binding domain"/>
    <property type="match status" value="1"/>
</dbReference>
<evidence type="ECO:0000256" key="3">
    <source>
        <dbReference type="RuleBase" id="RU362132"/>
    </source>
</evidence>
<organism evidence="7 8">
    <name type="scientific">Massilia pinisoli</name>
    <dbReference type="NCBI Taxonomy" id="1772194"/>
    <lineage>
        <taxon>Bacteria</taxon>
        <taxon>Pseudomonadati</taxon>
        <taxon>Pseudomonadota</taxon>
        <taxon>Betaproteobacteria</taxon>
        <taxon>Burkholderiales</taxon>
        <taxon>Oxalobacteraceae</taxon>
        <taxon>Telluria group</taxon>
        <taxon>Massilia</taxon>
    </lineage>
</organism>
<dbReference type="EMBL" id="JANUGW010000008">
    <property type="protein sequence ID" value="MCS0582640.1"/>
    <property type="molecule type" value="Genomic_DNA"/>
</dbReference>
<dbReference type="Pfam" id="PF00205">
    <property type="entry name" value="TPP_enzyme_M"/>
    <property type="match status" value="1"/>
</dbReference>
<accession>A0ABT1ZRU4</accession>
<evidence type="ECO:0000259" key="5">
    <source>
        <dbReference type="Pfam" id="PF02775"/>
    </source>
</evidence>